<protein>
    <submittedName>
        <fullName evidence="2">Uncharacterized protein</fullName>
    </submittedName>
</protein>
<sequence>MGEEEEWKGNDDGDVVREGKQQEIGRTPSRCTAWEWRWGARLGGRKEGVYGSGVMGFRVTVVMEGGGFWVERRGGGTVGSGFWRWVAGGSGGVAMVVWKVGEEESGLVWERIDEFRA</sequence>
<dbReference type="Proteomes" id="UP000634136">
    <property type="component" value="Unassembled WGS sequence"/>
</dbReference>
<feature type="compositionally biased region" description="Basic and acidic residues" evidence="1">
    <location>
        <begin position="7"/>
        <end position="23"/>
    </location>
</feature>
<accession>A0A834TEX4</accession>
<name>A0A834TEX4_9FABA</name>
<evidence type="ECO:0000256" key="1">
    <source>
        <dbReference type="SAM" id="MobiDB-lite"/>
    </source>
</evidence>
<evidence type="ECO:0000313" key="2">
    <source>
        <dbReference type="EMBL" id="KAF7820838.1"/>
    </source>
</evidence>
<reference evidence="2" key="1">
    <citation type="submission" date="2020-09" db="EMBL/GenBank/DDBJ databases">
        <title>Genome-Enabled Discovery of Anthraquinone Biosynthesis in Senna tora.</title>
        <authorList>
            <person name="Kang S.-H."/>
            <person name="Pandey R.P."/>
            <person name="Lee C.-M."/>
            <person name="Sim J.-S."/>
            <person name="Jeong J.-T."/>
            <person name="Choi B.-S."/>
            <person name="Jung M."/>
            <person name="Ginzburg D."/>
            <person name="Zhao K."/>
            <person name="Won S.Y."/>
            <person name="Oh T.-J."/>
            <person name="Yu Y."/>
            <person name="Kim N.-H."/>
            <person name="Lee O.R."/>
            <person name="Lee T.-H."/>
            <person name="Bashyal P."/>
            <person name="Kim T.-S."/>
            <person name="Lee W.-H."/>
            <person name="Kawkins C."/>
            <person name="Kim C.-K."/>
            <person name="Kim J.S."/>
            <person name="Ahn B.O."/>
            <person name="Rhee S.Y."/>
            <person name="Sohng J.K."/>
        </authorList>
    </citation>
    <scope>NUCLEOTIDE SEQUENCE</scope>
    <source>
        <tissue evidence="2">Leaf</tissue>
    </source>
</reference>
<gene>
    <name evidence="2" type="ORF">G2W53_026293</name>
</gene>
<keyword evidence="3" id="KW-1185">Reference proteome</keyword>
<evidence type="ECO:0000313" key="3">
    <source>
        <dbReference type="Proteomes" id="UP000634136"/>
    </source>
</evidence>
<organism evidence="2 3">
    <name type="scientific">Senna tora</name>
    <dbReference type="NCBI Taxonomy" id="362788"/>
    <lineage>
        <taxon>Eukaryota</taxon>
        <taxon>Viridiplantae</taxon>
        <taxon>Streptophyta</taxon>
        <taxon>Embryophyta</taxon>
        <taxon>Tracheophyta</taxon>
        <taxon>Spermatophyta</taxon>
        <taxon>Magnoliopsida</taxon>
        <taxon>eudicotyledons</taxon>
        <taxon>Gunneridae</taxon>
        <taxon>Pentapetalae</taxon>
        <taxon>rosids</taxon>
        <taxon>fabids</taxon>
        <taxon>Fabales</taxon>
        <taxon>Fabaceae</taxon>
        <taxon>Caesalpinioideae</taxon>
        <taxon>Cassia clade</taxon>
        <taxon>Senna</taxon>
    </lineage>
</organism>
<dbReference type="AlphaFoldDB" id="A0A834TEX4"/>
<dbReference type="EMBL" id="JAAIUW010000008">
    <property type="protein sequence ID" value="KAF7820838.1"/>
    <property type="molecule type" value="Genomic_DNA"/>
</dbReference>
<comment type="caution">
    <text evidence="2">The sequence shown here is derived from an EMBL/GenBank/DDBJ whole genome shotgun (WGS) entry which is preliminary data.</text>
</comment>
<proteinExistence type="predicted"/>
<feature type="region of interest" description="Disordered" evidence="1">
    <location>
        <begin position="1"/>
        <end position="24"/>
    </location>
</feature>